<dbReference type="EMBL" id="JAWDKA010000004">
    <property type="protein sequence ID" value="MDV0441697.1"/>
    <property type="molecule type" value="Genomic_DNA"/>
</dbReference>
<protein>
    <submittedName>
        <fullName evidence="1">Uncharacterized protein</fullName>
    </submittedName>
</protein>
<dbReference type="Proteomes" id="UP001273136">
    <property type="component" value="Unassembled WGS sequence"/>
</dbReference>
<reference evidence="1" key="1">
    <citation type="submission" date="2023-06" db="EMBL/GenBank/DDBJ databases">
        <title>Genome sequence of Methancorpusculaceae sp. Ag1.</title>
        <authorList>
            <person name="Protasov E."/>
            <person name="Platt K."/>
            <person name="Poehlein A."/>
            <person name="Daniel R."/>
            <person name="Brune A."/>
        </authorList>
    </citation>
    <scope>NUCLEOTIDE SEQUENCE</scope>
    <source>
        <strain evidence="1">Ag1</strain>
    </source>
</reference>
<comment type="caution">
    <text evidence="1">The sequence shown here is derived from an EMBL/GenBank/DDBJ whole genome shotgun (WGS) entry which is preliminary data.</text>
</comment>
<keyword evidence="2" id="KW-1185">Reference proteome</keyword>
<evidence type="ECO:0000313" key="2">
    <source>
        <dbReference type="Proteomes" id="UP001273136"/>
    </source>
</evidence>
<gene>
    <name evidence="1" type="ORF">McpAg1_09050</name>
</gene>
<proteinExistence type="predicted"/>
<organism evidence="1 2">
    <name type="scientific">Methanorbis furvi</name>
    <dbReference type="NCBI Taxonomy" id="3028299"/>
    <lineage>
        <taxon>Archaea</taxon>
        <taxon>Methanobacteriati</taxon>
        <taxon>Methanobacteriota</taxon>
        <taxon>Stenosarchaea group</taxon>
        <taxon>Methanomicrobia</taxon>
        <taxon>Methanomicrobiales</taxon>
        <taxon>Methanocorpusculaceae</taxon>
        <taxon>Methanorbis</taxon>
    </lineage>
</organism>
<sequence>MLIGLVTSGNYEKKNRHGFTQMFNLPIAVILRSGGTPANRLRPFHPHWITAGKFFRFFVEVASVIFSYFTHSHSSENTISVNLQLLFFQIKPHVPLNKKPKKFASHYPVRAKRTEAISRSPDRTQDNDDWQIWNPCESVAIFFSRGNTSSLNSTPRNSYLNLFPGVTRTELFTPHPIPHFY</sequence>
<evidence type="ECO:0000313" key="1">
    <source>
        <dbReference type="EMBL" id="MDV0441697.1"/>
    </source>
</evidence>
<accession>A0AAE4MAR6</accession>
<name>A0AAE4MAR6_9EURY</name>
<dbReference type="AlphaFoldDB" id="A0AAE4MAR6"/>